<reference evidence="2" key="1">
    <citation type="submission" date="2022-01" db="EMBL/GenBank/DDBJ databases">
        <title>Collection of gut derived symbiotic bacterial strains cultured from healthy donors.</title>
        <authorList>
            <person name="Lin H."/>
            <person name="Kohout C."/>
            <person name="Waligurski E."/>
            <person name="Pamer E.G."/>
        </authorList>
    </citation>
    <scope>NUCLEOTIDE SEQUENCE</scope>
    <source>
        <strain evidence="2">DFI.5.49</strain>
    </source>
</reference>
<dbReference type="AlphaFoldDB" id="A0AAE3F6R1"/>
<dbReference type="EMBL" id="JAKNFS010000037">
    <property type="protein sequence ID" value="MCG4767246.1"/>
    <property type="molecule type" value="Genomic_DNA"/>
</dbReference>
<dbReference type="RefSeq" id="WP_238033715.1">
    <property type="nucleotide sequence ID" value="NZ_JAKNFS010000037.1"/>
</dbReference>
<sequence>MIGHKAYKKEKWKSSHFSFLFLQILNYKVFKIYHKKHQKARVNLKHLAGTIPSTAARWSARLPDHLPESSSFYQKRAAKSPAEKGKMKVPPKSPQRGTFFECP</sequence>
<protein>
    <submittedName>
        <fullName evidence="2">Uncharacterized protein</fullName>
    </submittedName>
</protein>
<comment type="caution">
    <text evidence="2">The sequence shown here is derived from an EMBL/GenBank/DDBJ whole genome shotgun (WGS) entry which is preliminary data.</text>
</comment>
<gene>
    <name evidence="2" type="ORF">L0N21_17340</name>
</gene>
<feature type="region of interest" description="Disordered" evidence="1">
    <location>
        <begin position="73"/>
        <end position="103"/>
    </location>
</feature>
<proteinExistence type="predicted"/>
<evidence type="ECO:0000256" key="1">
    <source>
        <dbReference type="SAM" id="MobiDB-lite"/>
    </source>
</evidence>
<dbReference type="Proteomes" id="UP001199915">
    <property type="component" value="Unassembled WGS sequence"/>
</dbReference>
<evidence type="ECO:0000313" key="2">
    <source>
        <dbReference type="EMBL" id="MCG4767246.1"/>
    </source>
</evidence>
<evidence type="ECO:0000313" key="3">
    <source>
        <dbReference type="Proteomes" id="UP001199915"/>
    </source>
</evidence>
<accession>A0AAE3F6R1</accession>
<organism evidence="2 3">
    <name type="scientific">Fusicatenibacter saccharivorans</name>
    <dbReference type="NCBI Taxonomy" id="1150298"/>
    <lineage>
        <taxon>Bacteria</taxon>
        <taxon>Bacillati</taxon>
        <taxon>Bacillota</taxon>
        <taxon>Clostridia</taxon>
        <taxon>Lachnospirales</taxon>
        <taxon>Lachnospiraceae</taxon>
        <taxon>Fusicatenibacter</taxon>
    </lineage>
</organism>
<name>A0AAE3F6R1_9FIRM</name>